<keyword evidence="2" id="KW-1185">Reference proteome</keyword>
<organism evidence="1 2">
    <name type="scientific">Cetraspora pellucida</name>
    <dbReference type="NCBI Taxonomy" id="1433469"/>
    <lineage>
        <taxon>Eukaryota</taxon>
        <taxon>Fungi</taxon>
        <taxon>Fungi incertae sedis</taxon>
        <taxon>Mucoromycota</taxon>
        <taxon>Glomeromycotina</taxon>
        <taxon>Glomeromycetes</taxon>
        <taxon>Diversisporales</taxon>
        <taxon>Gigasporaceae</taxon>
        <taxon>Cetraspora</taxon>
    </lineage>
</organism>
<sequence>ATYLQDCFGYITWSTSPLKTFEDFIKSVFATINPKILQNSKGKGEDG</sequence>
<protein>
    <submittedName>
        <fullName evidence="1">12285_t:CDS:1</fullName>
    </submittedName>
</protein>
<comment type="caution">
    <text evidence="1">The sequence shown here is derived from an EMBL/GenBank/DDBJ whole genome shotgun (WGS) entry which is preliminary data.</text>
</comment>
<gene>
    <name evidence="1" type="ORF">SPELUC_LOCUS13181</name>
</gene>
<accession>A0ACA9Q692</accession>
<name>A0ACA9Q692_9GLOM</name>
<evidence type="ECO:0000313" key="2">
    <source>
        <dbReference type="Proteomes" id="UP000789366"/>
    </source>
</evidence>
<reference evidence="1" key="1">
    <citation type="submission" date="2021-06" db="EMBL/GenBank/DDBJ databases">
        <authorList>
            <person name="Kallberg Y."/>
            <person name="Tangrot J."/>
            <person name="Rosling A."/>
        </authorList>
    </citation>
    <scope>NUCLEOTIDE SEQUENCE</scope>
    <source>
        <strain evidence="1">28 12/20/2015</strain>
    </source>
</reference>
<dbReference type="EMBL" id="CAJVPW010033824">
    <property type="protein sequence ID" value="CAG8732026.1"/>
    <property type="molecule type" value="Genomic_DNA"/>
</dbReference>
<dbReference type="Proteomes" id="UP000789366">
    <property type="component" value="Unassembled WGS sequence"/>
</dbReference>
<evidence type="ECO:0000313" key="1">
    <source>
        <dbReference type="EMBL" id="CAG8732026.1"/>
    </source>
</evidence>
<feature type="non-terminal residue" evidence="1">
    <location>
        <position position="1"/>
    </location>
</feature>
<proteinExistence type="predicted"/>